<proteinExistence type="inferred from homology"/>
<reference evidence="5" key="1">
    <citation type="submission" date="2023-10" db="EMBL/GenBank/DDBJ databases">
        <authorList>
            <person name="Domelevo Entfellner J.-B."/>
        </authorList>
    </citation>
    <scope>NUCLEOTIDE SEQUENCE</scope>
</reference>
<dbReference type="InterPro" id="IPR045058">
    <property type="entry name" value="GIMA/IAN/Toc"/>
</dbReference>
<dbReference type="PANTHER" id="PTHR10903">
    <property type="entry name" value="GTPASE, IMAP FAMILY MEMBER-RELATED"/>
    <property type="match status" value="1"/>
</dbReference>
<keyword evidence="3" id="KW-0342">GTP-binding</keyword>
<evidence type="ECO:0000259" key="4">
    <source>
        <dbReference type="PROSITE" id="PS51720"/>
    </source>
</evidence>
<accession>A0AA86T191</accession>
<dbReference type="Proteomes" id="UP001189624">
    <property type="component" value="Chromosome 5"/>
</dbReference>
<evidence type="ECO:0000256" key="2">
    <source>
        <dbReference type="ARBA" id="ARBA00022741"/>
    </source>
</evidence>
<evidence type="ECO:0000313" key="6">
    <source>
        <dbReference type="Proteomes" id="UP001189624"/>
    </source>
</evidence>
<dbReference type="PANTHER" id="PTHR10903:SF187">
    <property type="entry name" value="P-LOOP NUCLEOSIDE TRIPHOSPHATE HYDROLASE SUPERFAMILY PROTEIN"/>
    <property type="match status" value="1"/>
</dbReference>
<dbReference type="FunFam" id="3.40.50.300:FF:000840">
    <property type="entry name" value="Immune-associated nucleotide-binding protein 9"/>
    <property type="match status" value="1"/>
</dbReference>
<evidence type="ECO:0000313" key="5">
    <source>
        <dbReference type="EMBL" id="CAJ1958579.1"/>
    </source>
</evidence>
<dbReference type="GO" id="GO:0005525">
    <property type="term" value="F:GTP binding"/>
    <property type="evidence" value="ECO:0007669"/>
    <property type="project" value="UniProtKB-KW"/>
</dbReference>
<dbReference type="PROSITE" id="PS51720">
    <property type="entry name" value="G_AIG1"/>
    <property type="match status" value="1"/>
</dbReference>
<dbReference type="CDD" id="cd01852">
    <property type="entry name" value="AIG1"/>
    <property type="match status" value="1"/>
</dbReference>
<feature type="domain" description="AIG1-type G" evidence="4">
    <location>
        <begin position="8"/>
        <end position="213"/>
    </location>
</feature>
<protein>
    <recommendedName>
        <fullName evidence="4">AIG1-type G domain-containing protein</fullName>
    </recommendedName>
</protein>
<name>A0AA86T191_9FABA</name>
<dbReference type="EMBL" id="OY731402">
    <property type="protein sequence ID" value="CAJ1958579.1"/>
    <property type="molecule type" value="Genomic_DNA"/>
</dbReference>
<dbReference type="InterPro" id="IPR006703">
    <property type="entry name" value="G_AIG1"/>
</dbReference>
<sequence length="303" mass="33818">MEEICLSNEVRTLVLVGRSGNGKSATGNSILGRKAFTSRAGSSTVTRISELQKNIIKDGTMVNVINTPGLFDGSDSGRKEMMKCIDLGSEGIHAFVVVFSVRTRFSEEEQTTLRILQTLLGPKIVEYMIVVFTGGDELEDNEETLDDYLGQECPQPLQDILVQCDNRKVLFDNKTKDEMKQQRQVEQLLSLVNVVISQNHGQPYTNEIFVKSQYLAHVAKSSGLGGNALSYFPIHTVASITESTSEKEIYHILREFYSSNRHANEFGLKSTKMKDGGDSTMNHHENSYDVLELFFALYIASLL</sequence>
<dbReference type="Gene3D" id="3.40.50.300">
    <property type="entry name" value="P-loop containing nucleotide triphosphate hydrolases"/>
    <property type="match status" value="1"/>
</dbReference>
<organism evidence="5 6">
    <name type="scientific">Sphenostylis stenocarpa</name>
    <dbReference type="NCBI Taxonomy" id="92480"/>
    <lineage>
        <taxon>Eukaryota</taxon>
        <taxon>Viridiplantae</taxon>
        <taxon>Streptophyta</taxon>
        <taxon>Embryophyta</taxon>
        <taxon>Tracheophyta</taxon>
        <taxon>Spermatophyta</taxon>
        <taxon>Magnoliopsida</taxon>
        <taxon>eudicotyledons</taxon>
        <taxon>Gunneridae</taxon>
        <taxon>Pentapetalae</taxon>
        <taxon>rosids</taxon>
        <taxon>fabids</taxon>
        <taxon>Fabales</taxon>
        <taxon>Fabaceae</taxon>
        <taxon>Papilionoideae</taxon>
        <taxon>50 kb inversion clade</taxon>
        <taxon>NPAAA clade</taxon>
        <taxon>indigoferoid/millettioid clade</taxon>
        <taxon>Phaseoleae</taxon>
        <taxon>Sphenostylis</taxon>
    </lineage>
</organism>
<dbReference type="InterPro" id="IPR027417">
    <property type="entry name" value="P-loop_NTPase"/>
</dbReference>
<evidence type="ECO:0000256" key="3">
    <source>
        <dbReference type="ARBA" id="ARBA00023134"/>
    </source>
</evidence>
<comment type="similarity">
    <text evidence="1">Belongs to the TRAFAC class TrmE-Era-EngA-EngB-Septin-like GTPase superfamily. AIG1/Toc34/Toc159-like paraseptin GTPase family. IAN subfamily.</text>
</comment>
<keyword evidence="6" id="KW-1185">Reference proteome</keyword>
<evidence type="ECO:0000256" key="1">
    <source>
        <dbReference type="ARBA" id="ARBA00008535"/>
    </source>
</evidence>
<dbReference type="Pfam" id="PF04548">
    <property type="entry name" value="AIG1"/>
    <property type="match status" value="1"/>
</dbReference>
<keyword evidence="2" id="KW-0547">Nucleotide-binding</keyword>
<dbReference type="Gramene" id="rna-AYBTSS11_LOCUS17816">
    <property type="protein sequence ID" value="CAJ1958579.1"/>
    <property type="gene ID" value="gene-AYBTSS11_LOCUS17816"/>
</dbReference>
<gene>
    <name evidence="5" type="ORF">AYBTSS11_LOCUS17816</name>
</gene>
<dbReference type="SUPFAM" id="SSF52540">
    <property type="entry name" value="P-loop containing nucleoside triphosphate hydrolases"/>
    <property type="match status" value="1"/>
</dbReference>
<dbReference type="AlphaFoldDB" id="A0AA86T191"/>